<protein>
    <submittedName>
        <fullName evidence="2">Uncharacterized protein</fullName>
    </submittedName>
</protein>
<gene>
    <name evidence="2" type="ORF">CLV32_3634</name>
</gene>
<comment type="caution">
    <text evidence="2">The sequence shown here is derived from an EMBL/GenBank/DDBJ whole genome shotgun (WGS) entry which is preliminary data.</text>
</comment>
<dbReference type="EMBL" id="SNWM01000004">
    <property type="protein sequence ID" value="TDO20997.1"/>
    <property type="molecule type" value="Genomic_DNA"/>
</dbReference>
<keyword evidence="1" id="KW-0732">Signal</keyword>
<dbReference type="Proteomes" id="UP000295499">
    <property type="component" value="Unassembled WGS sequence"/>
</dbReference>
<keyword evidence="3" id="KW-1185">Reference proteome</keyword>
<evidence type="ECO:0000313" key="3">
    <source>
        <dbReference type="Proteomes" id="UP000295499"/>
    </source>
</evidence>
<name>A0A4R6IGY3_9SPHI</name>
<dbReference type="OrthoDB" id="666901at2"/>
<evidence type="ECO:0000313" key="2">
    <source>
        <dbReference type="EMBL" id="TDO20997.1"/>
    </source>
</evidence>
<reference evidence="2 3" key="1">
    <citation type="submission" date="2019-03" db="EMBL/GenBank/DDBJ databases">
        <title>Genomic Encyclopedia of Archaeal and Bacterial Type Strains, Phase II (KMG-II): from individual species to whole genera.</title>
        <authorList>
            <person name="Goeker M."/>
        </authorList>
    </citation>
    <scope>NUCLEOTIDE SEQUENCE [LARGE SCALE GENOMIC DNA]</scope>
    <source>
        <strain evidence="2 3">DSM 19034</strain>
    </source>
</reference>
<feature type="signal peptide" evidence="1">
    <location>
        <begin position="1"/>
        <end position="21"/>
    </location>
</feature>
<proteinExistence type="predicted"/>
<dbReference type="RefSeq" id="WP_133557953.1">
    <property type="nucleotide sequence ID" value="NZ_SNWM01000004.1"/>
</dbReference>
<accession>A0A4R6IGY3</accession>
<sequence length="133" mass="14783">MKKISFLLVLFVAMLATSAQSQTKFENWPALGTFHDVISATFHPSEKGNFDPIKQRSGELADKAVALSKSVVPAQYNKPEVKAAVKELVTKTNDLNQLVIKRAKDEKLNKSLISVHDAFHKIVGLCTDEKDHH</sequence>
<feature type="chain" id="PRO_5020298920" evidence="1">
    <location>
        <begin position="22"/>
        <end position="133"/>
    </location>
</feature>
<evidence type="ECO:0000256" key="1">
    <source>
        <dbReference type="SAM" id="SignalP"/>
    </source>
</evidence>
<dbReference type="AlphaFoldDB" id="A0A4R6IGY3"/>
<organism evidence="2 3">
    <name type="scientific">Pedobacter duraquae</name>
    <dbReference type="NCBI Taxonomy" id="425511"/>
    <lineage>
        <taxon>Bacteria</taxon>
        <taxon>Pseudomonadati</taxon>
        <taxon>Bacteroidota</taxon>
        <taxon>Sphingobacteriia</taxon>
        <taxon>Sphingobacteriales</taxon>
        <taxon>Sphingobacteriaceae</taxon>
        <taxon>Pedobacter</taxon>
    </lineage>
</organism>